<evidence type="ECO:0000256" key="1">
    <source>
        <dbReference type="SAM" id="MobiDB-lite"/>
    </source>
</evidence>
<comment type="caution">
    <text evidence="2">The sequence shown here is derived from an EMBL/GenBank/DDBJ whole genome shotgun (WGS) entry which is preliminary data.</text>
</comment>
<evidence type="ECO:0000313" key="3">
    <source>
        <dbReference type="Proteomes" id="UP000799444"/>
    </source>
</evidence>
<gene>
    <name evidence="2" type="ORF">EJ04DRAFT_30986</name>
</gene>
<feature type="compositionally biased region" description="Pro residues" evidence="1">
    <location>
        <begin position="21"/>
        <end position="35"/>
    </location>
</feature>
<dbReference type="EMBL" id="ML996210">
    <property type="protein sequence ID" value="KAF2730740.1"/>
    <property type="molecule type" value="Genomic_DNA"/>
</dbReference>
<keyword evidence="3" id="KW-1185">Reference proteome</keyword>
<feature type="compositionally biased region" description="Basic residues" evidence="1">
    <location>
        <begin position="173"/>
        <end position="189"/>
    </location>
</feature>
<evidence type="ECO:0000313" key="2">
    <source>
        <dbReference type="EMBL" id="KAF2730740.1"/>
    </source>
</evidence>
<feature type="region of interest" description="Disordered" evidence="1">
    <location>
        <begin position="1"/>
        <end position="234"/>
    </location>
</feature>
<dbReference type="AlphaFoldDB" id="A0A9P4UZZ3"/>
<accession>A0A9P4UZZ3</accession>
<protein>
    <submittedName>
        <fullName evidence="2">Uncharacterized protein</fullName>
    </submittedName>
</protein>
<name>A0A9P4UZZ3_9PLEO</name>
<organism evidence="2 3">
    <name type="scientific">Polyplosphaeria fusca</name>
    <dbReference type="NCBI Taxonomy" id="682080"/>
    <lineage>
        <taxon>Eukaryota</taxon>
        <taxon>Fungi</taxon>
        <taxon>Dikarya</taxon>
        <taxon>Ascomycota</taxon>
        <taxon>Pezizomycotina</taxon>
        <taxon>Dothideomycetes</taxon>
        <taxon>Pleosporomycetidae</taxon>
        <taxon>Pleosporales</taxon>
        <taxon>Tetraplosphaeriaceae</taxon>
        <taxon>Polyplosphaeria</taxon>
    </lineage>
</organism>
<proteinExistence type="predicted"/>
<dbReference type="OrthoDB" id="3691966at2759"/>
<dbReference type="Proteomes" id="UP000799444">
    <property type="component" value="Unassembled WGS sequence"/>
</dbReference>
<sequence length="234" mass="25429">MTSSSQQSQDSSPPTSRSLPLPRPPLAETPLPSSPPTQTLIPSHPSARLSSSPASTPRVVESPVIRTRSLRPEMAFSMQQGMSPGADFFESDSTDDDDDDEGWEDGNGTRDFSEVEGLGLGLDIHDPTTISSDRAQRMQEPLDALPPFHQTSTHDSEMGTADEGEGEAERGRKSWPQHAKKMSLRRMPKSARLVDHHSISAGTPRESSTSQSSGPKNPNMRPFPGCCRGIRRVT</sequence>
<feature type="compositionally biased region" description="Low complexity" evidence="1">
    <location>
        <begin position="1"/>
        <end position="20"/>
    </location>
</feature>
<reference evidence="2" key="1">
    <citation type="journal article" date="2020" name="Stud. Mycol.">
        <title>101 Dothideomycetes genomes: a test case for predicting lifestyles and emergence of pathogens.</title>
        <authorList>
            <person name="Haridas S."/>
            <person name="Albert R."/>
            <person name="Binder M."/>
            <person name="Bloem J."/>
            <person name="Labutti K."/>
            <person name="Salamov A."/>
            <person name="Andreopoulos B."/>
            <person name="Baker S."/>
            <person name="Barry K."/>
            <person name="Bills G."/>
            <person name="Bluhm B."/>
            <person name="Cannon C."/>
            <person name="Castanera R."/>
            <person name="Culley D."/>
            <person name="Daum C."/>
            <person name="Ezra D."/>
            <person name="Gonzalez J."/>
            <person name="Henrissat B."/>
            <person name="Kuo A."/>
            <person name="Liang C."/>
            <person name="Lipzen A."/>
            <person name="Lutzoni F."/>
            <person name="Magnuson J."/>
            <person name="Mondo S."/>
            <person name="Nolan M."/>
            <person name="Ohm R."/>
            <person name="Pangilinan J."/>
            <person name="Park H.-J."/>
            <person name="Ramirez L."/>
            <person name="Alfaro M."/>
            <person name="Sun H."/>
            <person name="Tritt A."/>
            <person name="Yoshinaga Y."/>
            <person name="Zwiers L.-H."/>
            <person name="Turgeon B."/>
            <person name="Goodwin S."/>
            <person name="Spatafora J."/>
            <person name="Crous P."/>
            <person name="Grigoriev I."/>
        </authorList>
    </citation>
    <scope>NUCLEOTIDE SEQUENCE</scope>
    <source>
        <strain evidence="2">CBS 125425</strain>
    </source>
</reference>
<feature type="compositionally biased region" description="Polar residues" evidence="1">
    <location>
        <begin position="205"/>
        <end position="216"/>
    </location>
</feature>
<feature type="compositionally biased region" description="Acidic residues" evidence="1">
    <location>
        <begin position="89"/>
        <end position="104"/>
    </location>
</feature>